<dbReference type="EMBL" id="UFRN01000002">
    <property type="protein sequence ID" value="SUT90666.1"/>
    <property type="molecule type" value="Genomic_DNA"/>
</dbReference>
<reference evidence="1 2" key="1">
    <citation type="submission" date="2018-06" db="EMBL/GenBank/DDBJ databases">
        <authorList>
            <consortium name="Pathogen Informatics"/>
            <person name="Doyle S."/>
        </authorList>
    </citation>
    <scope>NUCLEOTIDE SEQUENCE [LARGE SCALE GENOMIC DNA]</scope>
    <source>
        <strain evidence="1 2">NCTC4191</strain>
    </source>
</reference>
<organism evidence="1 2">
    <name type="scientific">Actinobacillus lignieresii</name>
    <dbReference type="NCBI Taxonomy" id="720"/>
    <lineage>
        <taxon>Bacteria</taxon>
        <taxon>Pseudomonadati</taxon>
        <taxon>Pseudomonadota</taxon>
        <taxon>Gammaproteobacteria</taxon>
        <taxon>Pasteurellales</taxon>
        <taxon>Pasteurellaceae</taxon>
        <taxon>Actinobacillus</taxon>
    </lineage>
</organism>
<keyword evidence="2" id="KW-1185">Reference proteome</keyword>
<gene>
    <name evidence="1" type="ORF">NCTC4191_00346</name>
</gene>
<name>A0A380TT10_ACTLI</name>
<protein>
    <submittedName>
        <fullName evidence="1">Uncharacterized protein</fullName>
    </submittedName>
</protein>
<dbReference type="Proteomes" id="UP000254253">
    <property type="component" value="Unassembled WGS sequence"/>
</dbReference>
<dbReference type="RefSeq" id="WP_258867173.1">
    <property type="nucleotide sequence ID" value="NZ_UFRN01000002.1"/>
</dbReference>
<accession>A0A380TT10</accession>
<evidence type="ECO:0000313" key="1">
    <source>
        <dbReference type="EMBL" id="SUT90666.1"/>
    </source>
</evidence>
<sequence length="425" mass="47948">MAKIGTVNLLSNTKKSINSSSVTSSVISDGVFTIRDREGQENISHIKKGTTEQTNRLEQQDYRSLQKDVETDTATKKAFYSNMAGLTDEAYRTMFIAEHRMLTAEIDENGKPILDINLLNEIDKESDKKGINREEYRKDQEVKGRNIYRLREFSDQDRNNLKQVTYTDPLTRKSEKKYVVAFNGIFNDENAAAKFAWQNYVAKESQSGKIDSRVHQNVYFVHHPQAGNAISELLVAGYEKMFETSFGNVLGMDNSSLQAKELMTKYGKNELFVGSHSRGTLTVTNALNSLNTKENRDDKLLSGTTVKMVGPATNVTHADNVLSVLQTGKERTNREGSIRIENHEQDPVGSIPIILGGNPATMNDNEQNRGVIRRVIDMFGDNSSMHNCYGLGQKQCVTDGYRKNEKDLIMNKEQTIYDLNRNSNK</sequence>
<dbReference type="AlphaFoldDB" id="A0A380TT10"/>
<evidence type="ECO:0000313" key="2">
    <source>
        <dbReference type="Proteomes" id="UP000254253"/>
    </source>
</evidence>
<proteinExistence type="predicted"/>